<dbReference type="InterPro" id="IPR006131">
    <property type="entry name" value="Asp_carbamoyltransf_Asp/Orn-bd"/>
</dbReference>
<dbReference type="InterPro" id="IPR002292">
    <property type="entry name" value="Orn/put_carbamltrans"/>
</dbReference>
<keyword evidence="2 3" id="KW-0808">Transferase</keyword>
<gene>
    <name evidence="6" type="primary">argF_2</name>
    <name evidence="6" type="ORF">PAECIP111891_06242</name>
</gene>
<comment type="function">
    <text evidence="1">Reversibly catalyzes the transfer of the carbamoyl group from carbamoyl phosphate (CP) to the N(epsilon) atom of ornithine (ORN) to produce L-citrulline.</text>
</comment>
<evidence type="ECO:0000259" key="5">
    <source>
        <dbReference type="Pfam" id="PF02729"/>
    </source>
</evidence>
<comment type="similarity">
    <text evidence="3">Belongs to the aspartate/ornithine carbamoyltransferase superfamily.</text>
</comment>
<feature type="domain" description="Aspartate/ornithine carbamoyltransferase Asp/Orn-binding" evidence="4">
    <location>
        <begin position="157"/>
        <end position="312"/>
    </location>
</feature>
<dbReference type="Pfam" id="PF00185">
    <property type="entry name" value="OTCace"/>
    <property type="match status" value="1"/>
</dbReference>
<comment type="caution">
    <text evidence="6">The sequence shown here is derived from an EMBL/GenBank/DDBJ whole genome shotgun (WGS) entry which is preliminary data.</text>
</comment>
<dbReference type="PROSITE" id="PS00097">
    <property type="entry name" value="CARBAMOYLTRANSFERASE"/>
    <property type="match status" value="1"/>
</dbReference>
<dbReference type="GO" id="GO:0004585">
    <property type="term" value="F:ornithine carbamoyltransferase activity"/>
    <property type="evidence" value="ECO:0007669"/>
    <property type="project" value="UniProtKB-EC"/>
</dbReference>
<dbReference type="InterPro" id="IPR006132">
    <property type="entry name" value="Asp/Orn_carbamoyltranf_P-bd"/>
</dbReference>
<dbReference type="PANTHER" id="PTHR45753">
    <property type="entry name" value="ORNITHINE CARBAMOYLTRANSFERASE, MITOCHONDRIAL"/>
    <property type="match status" value="1"/>
</dbReference>
<proteinExistence type="inferred from homology"/>
<evidence type="ECO:0000256" key="3">
    <source>
        <dbReference type="RuleBase" id="RU003634"/>
    </source>
</evidence>
<dbReference type="InterPro" id="IPR036901">
    <property type="entry name" value="Asp/Orn_carbamoylTrfase_sf"/>
</dbReference>
<dbReference type="Gene3D" id="3.40.50.1370">
    <property type="entry name" value="Aspartate/ornithine carbamoyltransferase"/>
    <property type="match status" value="2"/>
</dbReference>
<dbReference type="SUPFAM" id="SSF53671">
    <property type="entry name" value="Aspartate/ornithine carbamoyltransferase"/>
    <property type="match status" value="1"/>
</dbReference>
<dbReference type="Pfam" id="PF02729">
    <property type="entry name" value="OTCace_N"/>
    <property type="match status" value="1"/>
</dbReference>
<name>A0ABN8H4A3_9BACL</name>
<dbReference type="PANTHER" id="PTHR45753:SF3">
    <property type="entry name" value="ORNITHINE TRANSCARBAMYLASE, MITOCHONDRIAL"/>
    <property type="match status" value="1"/>
</dbReference>
<organism evidence="6 7">
    <name type="scientific">Paenibacillus allorhizoplanae</name>
    <dbReference type="NCBI Taxonomy" id="2905648"/>
    <lineage>
        <taxon>Bacteria</taxon>
        <taxon>Bacillati</taxon>
        <taxon>Bacillota</taxon>
        <taxon>Bacilli</taxon>
        <taxon>Bacillales</taxon>
        <taxon>Paenibacillaceae</taxon>
        <taxon>Paenibacillus</taxon>
    </lineage>
</organism>
<feature type="domain" description="Aspartate/ornithine carbamoyltransferase carbamoyl-P binding" evidence="5">
    <location>
        <begin position="14"/>
        <end position="151"/>
    </location>
</feature>
<evidence type="ECO:0000256" key="2">
    <source>
        <dbReference type="ARBA" id="ARBA00022679"/>
    </source>
</evidence>
<evidence type="ECO:0000259" key="4">
    <source>
        <dbReference type="Pfam" id="PF00185"/>
    </source>
</evidence>
<evidence type="ECO:0000313" key="6">
    <source>
        <dbReference type="EMBL" id="CAH1228193.1"/>
    </source>
</evidence>
<evidence type="ECO:0000256" key="1">
    <source>
        <dbReference type="ARBA" id="ARBA00003822"/>
    </source>
</evidence>
<evidence type="ECO:0000313" key="7">
    <source>
        <dbReference type="Proteomes" id="UP000838821"/>
    </source>
</evidence>
<dbReference type="Proteomes" id="UP000838821">
    <property type="component" value="Unassembled WGS sequence"/>
</dbReference>
<dbReference type="EC" id="2.1.3.3" evidence="6"/>
<keyword evidence="7" id="KW-1185">Reference proteome</keyword>
<dbReference type="PRINTS" id="PR00100">
    <property type="entry name" value="AOTCASE"/>
</dbReference>
<dbReference type="EMBL" id="CAKMMW010000030">
    <property type="protein sequence ID" value="CAH1228193.1"/>
    <property type="molecule type" value="Genomic_DNA"/>
</dbReference>
<protein>
    <submittedName>
        <fullName evidence="6">Ornithine carbamoyltransferase</fullName>
        <ecNumber evidence="6">2.1.3.3</ecNumber>
    </submittedName>
</protein>
<sequence>MTTNKYTKVVTKLQHLLSLQELDKAALLSIILKGIEIKNNPEAYYHHCERKGLLMLFQKSSTRTALSFHSGIHQMGGYAVNMDWDASNFSISPIQYEARYASRNCDVIMARLKKHADVLELAAYSQVPVINGCCDMYHPCQALADLMTIYEVKETFEGVTLAYVGIHNNVVNSLVAGCMTLGVKLLLVTPIVNEASWDEELMKQAYQSGYVEEVEVLSAAMKRAGFIYTDTWVDMEFFSDAQYQEERDRRIDIMMPFQINKRSLGKHSPYIMHDMPIHPGFEISEDVIESEQSIIYQQAENRMHVQKSLLLHLLNLELKGELNRHDIHDAPRFCLSLTGHGVHART</sequence>
<dbReference type="InterPro" id="IPR006130">
    <property type="entry name" value="Asp/Orn_carbamoylTrfase"/>
</dbReference>
<reference evidence="6" key="1">
    <citation type="submission" date="2022-01" db="EMBL/GenBank/DDBJ databases">
        <authorList>
            <person name="Criscuolo A."/>
        </authorList>
    </citation>
    <scope>NUCLEOTIDE SEQUENCE</scope>
    <source>
        <strain evidence="6">CIP111891</strain>
    </source>
</reference>
<accession>A0ABN8H4A3</accession>
<dbReference type="RefSeq" id="WP_236292524.1">
    <property type="nucleotide sequence ID" value="NZ_CAKMMW010000030.1"/>
</dbReference>
<dbReference type="PRINTS" id="PR00102">
    <property type="entry name" value="OTCASE"/>
</dbReference>